<evidence type="ECO:0000313" key="2">
    <source>
        <dbReference type="Proteomes" id="UP000248214"/>
    </source>
</evidence>
<dbReference type="AlphaFoldDB" id="A0A323TEY5"/>
<dbReference type="Proteomes" id="UP000248214">
    <property type="component" value="Unassembled WGS sequence"/>
</dbReference>
<dbReference type="EMBL" id="PDOD01000002">
    <property type="protein sequence ID" value="PYZ93551.1"/>
    <property type="molecule type" value="Genomic_DNA"/>
</dbReference>
<name>A0A323TEY5_9BACI</name>
<keyword evidence="2" id="KW-1185">Reference proteome</keyword>
<comment type="caution">
    <text evidence="1">The sequence shown here is derived from an EMBL/GenBank/DDBJ whole genome shotgun (WGS) entry which is preliminary data.</text>
</comment>
<dbReference type="RefSeq" id="WP_110609582.1">
    <property type="nucleotide sequence ID" value="NZ_PDOD01000002.1"/>
</dbReference>
<proteinExistence type="predicted"/>
<gene>
    <name evidence="1" type="ORF">CR194_10315</name>
</gene>
<sequence>MKEPAFRAQFNDIWIELHRSMLKTFIHRLLSSNYRLTWRHDQEGIELVIHSGEAQLLLPMKLESECKTIVDIKEVEVSEEDLANCLEDLITESKGSAIVRTISDGTNYVSYFDGGKVVSVLKTNGGGEHMSDYPIGVKKKQSLISNASVRHYVICAEIDYHLMELKEAIDNNDYIAKIQIKDKLRKLSKEKELNMKKLKASLR</sequence>
<protein>
    <submittedName>
        <fullName evidence="1">Uncharacterized protein</fullName>
    </submittedName>
</protein>
<evidence type="ECO:0000313" key="1">
    <source>
        <dbReference type="EMBL" id="PYZ93551.1"/>
    </source>
</evidence>
<reference evidence="1 2" key="1">
    <citation type="submission" date="2017-10" db="EMBL/GenBank/DDBJ databases">
        <title>Bacillus sp. nov., a halophilic bacterium isolated from a Keqin Lake.</title>
        <authorList>
            <person name="Wang H."/>
        </authorList>
    </citation>
    <scope>NUCLEOTIDE SEQUENCE [LARGE SCALE GENOMIC DNA]</scope>
    <source>
        <strain evidence="1 2">KQ-12</strain>
    </source>
</reference>
<organism evidence="1 2">
    <name type="scientific">Salipaludibacillus keqinensis</name>
    <dbReference type="NCBI Taxonomy" id="2045207"/>
    <lineage>
        <taxon>Bacteria</taxon>
        <taxon>Bacillati</taxon>
        <taxon>Bacillota</taxon>
        <taxon>Bacilli</taxon>
        <taxon>Bacillales</taxon>
        <taxon>Bacillaceae</taxon>
    </lineage>
</organism>
<accession>A0A323TEY5</accession>
<dbReference type="OrthoDB" id="2828299at2"/>